<dbReference type="GO" id="GO:0003677">
    <property type="term" value="F:DNA binding"/>
    <property type="evidence" value="ECO:0007669"/>
    <property type="project" value="UniProtKB-UniRule"/>
</dbReference>
<dbReference type="InterPro" id="IPR016032">
    <property type="entry name" value="Sig_transdc_resp-reg_C-effctor"/>
</dbReference>
<dbReference type="InterPro" id="IPR001867">
    <property type="entry name" value="OmpR/PhoB-type_DNA-bd"/>
</dbReference>
<evidence type="ECO:0000256" key="1">
    <source>
        <dbReference type="ARBA" id="ARBA00005820"/>
    </source>
</evidence>
<dbReference type="InterPro" id="IPR005158">
    <property type="entry name" value="BTAD"/>
</dbReference>
<feature type="region of interest" description="Disordered" evidence="7">
    <location>
        <begin position="247"/>
        <end position="312"/>
    </location>
</feature>
<organism evidence="9 10">
    <name type="scientific">Kitasatospora viridis</name>
    <dbReference type="NCBI Taxonomy" id="281105"/>
    <lineage>
        <taxon>Bacteria</taxon>
        <taxon>Bacillati</taxon>
        <taxon>Actinomycetota</taxon>
        <taxon>Actinomycetes</taxon>
        <taxon>Kitasatosporales</taxon>
        <taxon>Streptomycetaceae</taxon>
        <taxon>Kitasatospora</taxon>
    </lineage>
</organism>
<evidence type="ECO:0000313" key="10">
    <source>
        <dbReference type="Proteomes" id="UP000317940"/>
    </source>
</evidence>
<feature type="domain" description="OmpR/PhoB-type" evidence="8">
    <location>
        <begin position="1"/>
        <end position="91"/>
    </location>
</feature>
<dbReference type="AlphaFoldDB" id="A0A561UAS0"/>
<dbReference type="PROSITE" id="PS51755">
    <property type="entry name" value="OMPR_PHOB"/>
    <property type="match status" value="1"/>
</dbReference>
<dbReference type="GO" id="GO:0000160">
    <property type="term" value="P:phosphorelay signal transduction system"/>
    <property type="evidence" value="ECO:0007669"/>
    <property type="project" value="UniProtKB-KW"/>
</dbReference>
<dbReference type="SMART" id="SM01043">
    <property type="entry name" value="BTAD"/>
    <property type="match status" value="1"/>
</dbReference>
<evidence type="ECO:0000256" key="7">
    <source>
        <dbReference type="SAM" id="MobiDB-lite"/>
    </source>
</evidence>
<name>A0A561UAS0_9ACTN</name>
<dbReference type="RefSeq" id="WP_170304799.1">
    <property type="nucleotide sequence ID" value="NZ_BAAAMZ010000041.1"/>
</dbReference>
<comment type="similarity">
    <text evidence="1">Belongs to the AfsR/DnrI/RedD regulatory family.</text>
</comment>
<gene>
    <name evidence="9" type="ORF">FHX73_11225</name>
</gene>
<dbReference type="PANTHER" id="PTHR35807">
    <property type="entry name" value="TRANSCRIPTIONAL REGULATOR REDD-RELATED"/>
    <property type="match status" value="1"/>
</dbReference>
<keyword evidence="3" id="KW-0805">Transcription regulation</keyword>
<keyword evidence="4 6" id="KW-0238">DNA-binding</keyword>
<dbReference type="SMART" id="SM00862">
    <property type="entry name" value="Trans_reg_C"/>
    <property type="match status" value="1"/>
</dbReference>
<dbReference type="SUPFAM" id="SSF46894">
    <property type="entry name" value="C-terminal effector domain of the bipartite response regulators"/>
    <property type="match status" value="1"/>
</dbReference>
<proteinExistence type="inferred from homology"/>
<keyword evidence="2" id="KW-0902">Two-component regulatory system</keyword>
<dbReference type="Proteomes" id="UP000317940">
    <property type="component" value="Unassembled WGS sequence"/>
</dbReference>
<evidence type="ECO:0000259" key="8">
    <source>
        <dbReference type="PROSITE" id="PS51755"/>
    </source>
</evidence>
<dbReference type="SUPFAM" id="SSF52540">
    <property type="entry name" value="P-loop containing nucleoside triphosphate hydrolases"/>
    <property type="match status" value="1"/>
</dbReference>
<dbReference type="PANTHER" id="PTHR35807:SF1">
    <property type="entry name" value="TRANSCRIPTIONAL REGULATOR REDD"/>
    <property type="match status" value="1"/>
</dbReference>
<keyword evidence="5" id="KW-0804">Transcription</keyword>
<dbReference type="InterPro" id="IPR036388">
    <property type="entry name" value="WH-like_DNA-bd_sf"/>
</dbReference>
<reference evidence="9 10" key="1">
    <citation type="submission" date="2019-06" db="EMBL/GenBank/DDBJ databases">
        <title>Sequencing the genomes of 1000 actinobacteria strains.</title>
        <authorList>
            <person name="Klenk H.-P."/>
        </authorList>
    </citation>
    <scope>NUCLEOTIDE SEQUENCE [LARGE SCALE GENOMIC DNA]</scope>
    <source>
        <strain evidence="9 10">DSM 44826</strain>
    </source>
</reference>
<feature type="compositionally biased region" description="Low complexity" evidence="7">
    <location>
        <begin position="254"/>
        <end position="283"/>
    </location>
</feature>
<evidence type="ECO:0000256" key="4">
    <source>
        <dbReference type="ARBA" id="ARBA00023125"/>
    </source>
</evidence>
<evidence type="ECO:0000256" key="2">
    <source>
        <dbReference type="ARBA" id="ARBA00023012"/>
    </source>
</evidence>
<accession>A0A561UAS0</accession>
<evidence type="ECO:0000256" key="5">
    <source>
        <dbReference type="ARBA" id="ARBA00023163"/>
    </source>
</evidence>
<evidence type="ECO:0000256" key="6">
    <source>
        <dbReference type="PROSITE-ProRule" id="PRU01091"/>
    </source>
</evidence>
<evidence type="ECO:0000313" key="9">
    <source>
        <dbReference type="EMBL" id="TWF96453.1"/>
    </source>
</evidence>
<dbReference type="Gene3D" id="3.40.50.300">
    <property type="entry name" value="P-loop containing nucleotide triphosphate hydrolases"/>
    <property type="match status" value="1"/>
</dbReference>
<comment type="caution">
    <text evidence="9">The sequence shown here is derived from an EMBL/GenBank/DDBJ whole genome shotgun (WGS) entry which is preliminary data.</text>
</comment>
<dbReference type="InterPro" id="IPR011990">
    <property type="entry name" value="TPR-like_helical_dom_sf"/>
</dbReference>
<evidence type="ECO:0000256" key="3">
    <source>
        <dbReference type="ARBA" id="ARBA00023015"/>
    </source>
</evidence>
<protein>
    <submittedName>
        <fullName evidence="9">DNA-binding SARP family transcriptional activator</fullName>
    </submittedName>
</protein>
<dbReference type="EMBL" id="VIWT01000001">
    <property type="protein sequence ID" value="TWF96453.1"/>
    <property type="molecule type" value="Genomic_DNA"/>
</dbReference>
<dbReference type="CDD" id="cd15831">
    <property type="entry name" value="BTAD"/>
    <property type="match status" value="1"/>
</dbReference>
<dbReference type="InterPro" id="IPR051677">
    <property type="entry name" value="AfsR-DnrI-RedD_regulator"/>
</dbReference>
<dbReference type="Gene3D" id="1.10.10.10">
    <property type="entry name" value="Winged helix-like DNA-binding domain superfamily/Winged helix DNA-binding domain"/>
    <property type="match status" value="1"/>
</dbReference>
<dbReference type="Gene3D" id="1.25.40.10">
    <property type="entry name" value="Tetratricopeptide repeat domain"/>
    <property type="match status" value="1"/>
</dbReference>
<dbReference type="InterPro" id="IPR027417">
    <property type="entry name" value="P-loop_NTPase"/>
</dbReference>
<feature type="DNA-binding region" description="OmpR/PhoB-type" evidence="6">
    <location>
        <begin position="1"/>
        <end position="91"/>
    </location>
</feature>
<dbReference type="GO" id="GO:0006355">
    <property type="term" value="P:regulation of DNA-templated transcription"/>
    <property type="evidence" value="ECO:0007669"/>
    <property type="project" value="InterPro"/>
</dbReference>
<dbReference type="PRINTS" id="PR00364">
    <property type="entry name" value="DISEASERSIST"/>
</dbReference>
<dbReference type="Pfam" id="PF03704">
    <property type="entry name" value="BTAD"/>
    <property type="match status" value="1"/>
</dbReference>
<dbReference type="SUPFAM" id="SSF48452">
    <property type="entry name" value="TPR-like"/>
    <property type="match status" value="1"/>
</dbReference>
<keyword evidence="10" id="KW-1185">Reference proteome</keyword>
<dbReference type="GO" id="GO:0043531">
    <property type="term" value="F:ADP binding"/>
    <property type="evidence" value="ECO:0007669"/>
    <property type="project" value="InterPro"/>
</dbReference>
<sequence length="651" mass="70041">MEFGILGPLLVRDEHGEHPVAAPKQRVLLAALLLRRDQVTPFDLLADYLWDGRPPRSARSALQNSVMRLRAALGPAGARLETRAGGYLLHAAPEEFDLERFTALHRRGLAALSRNADEEAADLLEAALSTWRGDALLDVPSDRLQHEQADRLADHRLQAVESRVTAELRLGRQSMVAELHALTAAHPARERFWVQLMTALHQEGRQAEALTTFQRVRRLLDEEFGVLPGPELRELHQRLLRPVATADPHRERAAQGVQAAQAASTTQGASATRGASATQGASAPRRTAPGRVPPPRQVPGRTPYGPRPDQLPAPLAEFTGRVAELAELTRVLTLPTGRLPRTVVVSGAPGSGKRVLAAEAARAVRRAFPDGVLRADLCGTRPAPASAREVLGHLLTSLGVPEQQLPADPAARAALLRRRTAGRRLLLVLEDARSAAQLRALLPSDPGCAVLVTSRRRLPELVGAVPLPLGPLPPAEAVTFLSRVLGSERAAAEPFALAELAALCEGLPLALRICARRLLARPELTAHRLAQRLAAPEHRLDELRCGELDLRAAIAGSYRGLEPALATAFARLALPGLATVGTRAAGELLGSSPVAAEHLLDRLVDAHLLTRRTPGRYRYPALLHAFARERAEALDSVGAGPAGAFFLTPRY</sequence>